<dbReference type="SUPFAM" id="SSF51658">
    <property type="entry name" value="Xylose isomerase-like"/>
    <property type="match status" value="1"/>
</dbReference>
<keyword evidence="4" id="KW-1185">Reference proteome</keyword>
<evidence type="ECO:0000256" key="1">
    <source>
        <dbReference type="ARBA" id="ARBA00023277"/>
    </source>
</evidence>
<evidence type="ECO:0000259" key="2">
    <source>
        <dbReference type="Pfam" id="PF01261"/>
    </source>
</evidence>
<dbReference type="EMBL" id="CP047180">
    <property type="protein sequence ID" value="QHC64237.1"/>
    <property type="molecule type" value="Genomic_DNA"/>
</dbReference>
<dbReference type="PANTHER" id="PTHR12110">
    <property type="entry name" value="HYDROXYPYRUVATE ISOMERASE"/>
    <property type="match status" value="1"/>
</dbReference>
<sequence>MSGQERDQARPVLGYGTNGFADHTLDDALTVLHAAGYRAVALTLGTPHLDPFADDVRERALALRRRLDELGFRVVIETGARYLLDPFAKHRPTLVDEDAGPRLAFLHRAIEIAALLGADAVSLWSGVLPEGMERARGWRLLVERMRGVVTEAERYGVRLGFEPEPGMLVETVADALLLRRELGDPEAFGLTVDLGHCVVVEPDGVVGALRSAAGLLVNVQVDDMLPERHEHLELGTGVLDLAAAFATLEEIGYRGIAAVELPRHSHDAPRLAVASLAAMRAAIRTRGTGAESPQHPWTADACAVLREQPRRIDRYFPAAGREAGRAPLRPDTDPQGLVHGTEDDAARSALIAAAASALDDEDLAALLLRLYRGGDDAERRGVLVGLHALTAAGRAGEPLAAAGRELIADALRANDTRLVAAAMGRFAEEHLDAHAWRHGVLKLVFCGVPLAAVSGLERRSDPELAAMAGRFADERRAAGRTVPDDLAVLLPS</sequence>
<organism evidence="3 4">
    <name type="scientific">Rathayibacter festucae</name>
    <dbReference type="NCBI Taxonomy" id="110937"/>
    <lineage>
        <taxon>Bacteria</taxon>
        <taxon>Bacillati</taxon>
        <taxon>Actinomycetota</taxon>
        <taxon>Actinomycetes</taxon>
        <taxon>Micrococcales</taxon>
        <taxon>Microbacteriaceae</taxon>
        <taxon>Rathayibacter</taxon>
    </lineage>
</organism>
<accession>A0ABX6H357</accession>
<dbReference type="InterPro" id="IPR013022">
    <property type="entry name" value="Xyl_isomerase-like_TIM-brl"/>
</dbReference>
<name>A0ABX6H357_9MICO</name>
<dbReference type="InterPro" id="IPR036237">
    <property type="entry name" value="Xyl_isomerase-like_sf"/>
</dbReference>
<protein>
    <submittedName>
        <fullName evidence="3">TIM barrel protein</fullName>
    </submittedName>
</protein>
<dbReference type="RefSeq" id="WP_159423654.1">
    <property type="nucleotide sequence ID" value="NZ_CP047180.1"/>
</dbReference>
<proteinExistence type="predicted"/>
<dbReference type="NCBIfam" id="NF035938">
    <property type="entry name" value="EboA_domain"/>
    <property type="match status" value="1"/>
</dbReference>
<evidence type="ECO:0000313" key="3">
    <source>
        <dbReference type="EMBL" id="QHC64237.1"/>
    </source>
</evidence>
<feature type="domain" description="Xylose isomerase-like TIM barrel" evidence="2">
    <location>
        <begin position="31"/>
        <end position="281"/>
    </location>
</feature>
<dbReference type="Gene3D" id="3.20.20.150">
    <property type="entry name" value="Divalent-metal-dependent TIM barrel enzymes"/>
    <property type="match status" value="1"/>
</dbReference>
<keyword evidence="1" id="KW-0119">Carbohydrate metabolism</keyword>
<gene>
    <name evidence="3" type="ORF">GSU69_17145</name>
</gene>
<dbReference type="InterPro" id="IPR050312">
    <property type="entry name" value="IolE/XylAMocC-like"/>
</dbReference>
<reference evidence="4" key="1">
    <citation type="submission" date="2019-12" db="EMBL/GenBank/DDBJ databases">
        <title>Complete and draft genome sequences of new strains and members of some known species of the genus Rathayibacter isolated from plants.</title>
        <authorList>
            <person name="Tarlachkov S.V."/>
            <person name="Starodumova I.P."/>
            <person name="Dorofeeva L.V."/>
            <person name="Prisyazhnaya N.V."/>
            <person name="Leyn S."/>
            <person name="Zlamal J."/>
            <person name="Elan M."/>
            <person name="Osterman A.L."/>
            <person name="Nadler S."/>
            <person name="Subbotin S.A."/>
            <person name="Evtushenko L.I."/>
        </authorList>
    </citation>
    <scope>NUCLEOTIDE SEQUENCE [LARGE SCALE GENOMIC DNA]</scope>
    <source>
        <strain evidence="4">VKM Ac-2802</strain>
    </source>
</reference>
<evidence type="ECO:0000313" key="4">
    <source>
        <dbReference type="Proteomes" id="UP000464597"/>
    </source>
</evidence>
<dbReference type="PANTHER" id="PTHR12110:SF52">
    <property type="entry name" value="XYLOSE ISOMERASE"/>
    <property type="match status" value="1"/>
</dbReference>
<dbReference type="InterPro" id="IPR047715">
    <property type="entry name" value="EboA_dom"/>
</dbReference>
<dbReference type="Proteomes" id="UP000464597">
    <property type="component" value="Chromosome"/>
</dbReference>
<dbReference type="Pfam" id="PF01261">
    <property type="entry name" value="AP_endonuc_2"/>
    <property type="match status" value="1"/>
</dbReference>